<evidence type="ECO:0000259" key="13">
    <source>
        <dbReference type="Pfam" id="PF00593"/>
    </source>
</evidence>
<dbReference type="InterPro" id="IPR010917">
    <property type="entry name" value="TonB_rcpt_CS"/>
</dbReference>
<dbReference type="GO" id="GO:0009279">
    <property type="term" value="C:cell outer membrane"/>
    <property type="evidence" value="ECO:0007669"/>
    <property type="project" value="UniProtKB-SubCell"/>
</dbReference>
<keyword evidence="7 11" id="KW-0798">TonB box</keyword>
<evidence type="ECO:0000256" key="3">
    <source>
        <dbReference type="ARBA" id="ARBA00022448"/>
    </source>
</evidence>
<dbReference type="Proteomes" id="UP000509722">
    <property type="component" value="Chromosome"/>
</dbReference>
<dbReference type="RefSeq" id="WP_018712273.1">
    <property type="nucleotide sequence ID" value="NZ_CP053832.1"/>
</dbReference>
<dbReference type="InterPro" id="IPR012910">
    <property type="entry name" value="Plug_dom"/>
</dbReference>
<dbReference type="Pfam" id="PF00593">
    <property type="entry name" value="TonB_dep_Rec_b-barrel"/>
    <property type="match status" value="1"/>
</dbReference>
<dbReference type="Gene3D" id="2.40.170.20">
    <property type="entry name" value="TonB-dependent receptor, beta-barrel domain"/>
    <property type="match status" value="1"/>
</dbReference>
<dbReference type="GeneID" id="77175393"/>
<evidence type="ECO:0000256" key="1">
    <source>
        <dbReference type="ARBA" id="ARBA00004571"/>
    </source>
</evidence>
<evidence type="ECO:0000256" key="2">
    <source>
        <dbReference type="ARBA" id="ARBA00009810"/>
    </source>
</evidence>
<evidence type="ECO:0000313" key="15">
    <source>
        <dbReference type="EMBL" id="QKF84004.1"/>
    </source>
</evidence>
<feature type="chain" id="PRO_5041927617" evidence="12">
    <location>
        <begin position="23"/>
        <end position="691"/>
    </location>
</feature>
<dbReference type="AlphaFoldDB" id="A0AAE7E994"/>
<keyword evidence="15" id="KW-0675">Receptor</keyword>
<dbReference type="CDD" id="cd01347">
    <property type="entry name" value="ligand_gated_channel"/>
    <property type="match status" value="1"/>
</dbReference>
<dbReference type="EMBL" id="CP053832">
    <property type="protein sequence ID" value="QKF84004.1"/>
    <property type="molecule type" value="Genomic_DNA"/>
</dbReference>
<dbReference type="InterPro" id="IPR037066">
    <property type="entry name" value="Plug_dom_sf"/>
</dbReference>
<dbReference type="PANTHER" id="PTHR30069">
    <property type="entry name" value="TONB-DEPENDENT OUTER MEMBRANE RECEPTOR"/>
    <property type="match status" value="1"/>
</dbReference>
<evidence type="ECO:0000256" key="6">
    <source>
        <dbReference type="ARBA" id="ARBA00022729"/>
    </source>
</evidence>
<accession>A0AAE7E994</accession>
<dbReference type="PROSITE" id="PS01156">
    <property type="entry name" value="TONB_DEPENDENT_REC_2"/>
    <property type="match status" value="1"/>
</dbReference>
<protein>
    <submittedName>
        <fullName evidence="15">TonB-dependent receptor</fullName>
    </submittedName>
</protein>
<evidence type="ECO:0000256" key="5">
    <source>
        <dbReference type="ARBA" id="ARBA00022692"/>
    </source>
</evidence>
<name>A0AAE7E994_9BACT</name>
<feature type="domain" description="TonB-dependent receptor-like beta-barrel" evidence="13">
    <location>
        <begin position="225"/>
        <end position="653"/>
    </location>
</feature>
<keyword evidence="9 10" id="KW-0998">Cell outer membrane</keyword>
<evidence type="ECO:0000256" key="10">
    <source>
        <dbReference type="PROSITE-ProRule" id="PRU01360"/>
    </source>
</evidence>
<feature type="domain" description="TonB-dependent receptor plug" evidence="14">
    <location>
        <begin position="35"/>
        <end position="136"/>
    </location>
</feature>
<proteinExistence type="inferred from homology"/>
<evidence type="ECO:0000256" key="8">
    <source>
        <dbReference type="ARBA" id="ARBA00023136"/>
    </source>
</evidence>
<dbReference type="SUPFAM" id="SSF56935">
    <property type="entry name" value="Porins"/>
    <property type="match status" value="1"/>
</dbReference>
<dbReference type="GO" id="GO:0044718">
    <property type="term" value="P:siderophore transmembrane transport"/>
    <property type="evidence" value="ECO:0007669"/>
    <property type="project" value="TreeGrafter"/>
</dbReference>
<gene>
    <name evidence="15" type="ORF">CURT_0483</name>
</gene>
<organism evidence="15 16">
    <name type="scientific">Campylobacter ureolyticus</name>
    <dbReference type="NCBI Taxonomy" id="827"/>
    <lineage>
        <taxon>Bacteria</taxon>
        <taxon>Pseudomonadati</taxon>
        <taxon>Campylobacterota</taxon>
        <taxon>Epsilonproteobacteria</taxon>
        <taxon>Campylobacterales</taxon>
        <taxon>Campylobacteraceae</taxon>
        <taxon>Campylobacter</taxon>
    </lineage>
</organism>
<dbReference type="GO" id="GO:0015344">
    <property type="term" value="F:siderophore uptake transmembrane transporter activity"/>
    <property type="evidence" value="ECO:0007669"/>
    <property type="project" value="TreeGrafter"/>
</dbReference>
<dbReference type="InterPro" id="IPR000531">
    <property type="entry name" value="Beta-barrel_TonB"/>
</dbReference>
<reference evidence="15 16" key="1">
    <citation type="submission" date="2020-05" db="EMBL/GenBank/DDBJ databases">
        <title>Complete genome sequencing of Campylobacter and Arcobacter type strains.</title>
        <authorList>
            <person name="Miller W.G."/>
            <person name="Yee E."/>
        </authorList>
    </citation>
    <scope>NUCLEOTIDE SEQUENCE [LARGE SCALE GENOMIC DNA]</scope>
    <source>
        <strain evidence="15 16">LMG 6451</strain>
    </source>
</reference>
<dbReference type="Pfam" id="PF07715">
    <property type="entry name" value="Plug"/>
    <property type="match status" value="1"/>
</dbReference>
<keyword evidence="8 10" id="KW-0472">Membrane</keyword>
<evidence type="ECO:0000256" key="11">
    <source>
        <dbReference type="RuleBase" id="RU003357"/>
    </source>
</evidence>
<feature type="signal peptide" evidence="12">
    <location>
        <begin position="1"/>
        <end position="22"/>
    </location>
</feature>
<dbReference type="PANTHER" id="PTHR30069:SF41">
    <property type="entry name" value="HEME_HEMOPEXIN UTILIZATION PROTEIN C"/>
    <property type="match status" value="1"/>
</dbReference>
<keyword evidence="3 10" id="KW-0813">Transport</keyword>
<evidence type="ECO:0000259" key="14">
    <source>
        <dbReference type="Pfam" id="PF07715"/>
    </source>
</evidence>
<dbReference type="InterPro" id="IPR039426">
    <property type="entry name" value="TonB-dep_rcpt-like"/>
</dbReference>
<evidence type="ECO:0000256" key="12">
    <source>
        <dbReference type="SAM" id="SignalP"/>
    </source>
</evidence>
<evidence type="ECO:0000256" key="9">
    <source>
        <dbReference type="ARBA" id="ARBA00023237"/>
    </source>
</evidence>
<evidence type="ECO:0000256" key="7">
    <source>
        <dbReference type="ARBA" id="ARBA00023077"/>
    </source>
</evidence>
<comment type="subcellular location">
    <subcellularLocation>
        <location evidence="1 10">Cell outer membrane</location>
        <topology evidence="1 10">Multi-pass membrane protein</topology>
    </subcellularLocation>
</comment>
<keyword evidence="6 12" id="KW-0732">Signal</keyword>
<dbReference type="Gene3D" id="2.170.130.10">
    <property type="entry name" value="TonB-dependent receptor, plug domain"/>
    <property type="match status" value="1"/>
</dbReference>
<evidence type="ECO:0000313" key="16">
    <source>
        <dbReference type="Proteomes" id="UP000509722"/>
    </source>
</evidence>
<keyword evidence="5 10" id="KW-0812">Transmembrane</keyword>
<evidence type="ECO:0000256" key="4">
    <source>
        <dbReference type="ARBA" id="ARBA00022452"/>
    </source>
</evidence>
<dbReference type="PROSITE" id="PS52016">
    <property type="entry name" value="TONB_DEPENDENT_REC_3"/>
    <property type="match status" value="1"/>
</dbReference>
<dbReference type="InterPro" id="IPR036942">
    <property type="entry name" value="Beta-barrel_TonB_sf"/>
</dbReference>
<keyword evidence="4 10" id="KW-1134">Transmembrane beta strand</keyword>
<comment type="similarity">
    <text evidence="2 10 11">Belongs to the TonB-dependent receptor family.</text>
</comment>
<sequence length="691" mass="76875">MRKSRLVLSSIAALVLCGSVFAEDTVRLDTIQVNSAVANTQTVDAYKANTRNAGLLKDVLRDIPGVYMSGTNGFNQKIYMRGMNDRALNITIDGARQKGNTFHHNADLLVDPAILKAVDVGVGVHSVVGTSGAMGGSVAFKTVDSSDLLESDETIGAKINTGYASNNDEFSQGLTIYGSDKNRIFDALAYINHRGYGFGKDGKNDPMGGDGNDYNYLLKLGVKAGDYGKLTGSYEHMEYKGIYPFKAEWANLLNKQGERDLSDNKYERDTFTLGYEYNPNDYIDLTLNTYYTDHELDMTKKNPAGINTGVKTWGLKAINKMKFETGVINHTLVYGIEYYETKAYNNTKSNPKGNKFKTKSANDFGLADDKVKSLSVFLEDRVRHGGLTFVPGVRFDRYELNTLGGKSGDIYGRSNYSWNEYSPALLLDYQTKFGLGGYTSYAKLFRGPDVFEGIRINNANARATMHNDDLKPETGDAYEIGLRYNADLSDASTLNLSAKYFYTKYKNLIGEFSTPSNPYAVRMNAGDAEIKGVELATKFMYENLSLLASYSTQDTKYKNVPIVMSRGKQASGYGSSLAYSDIGDKFTFNAEYYISAIDTFIGWNTITFTNIRKESQKGKINKPGYAVHDIYATWIPNSGKFEGLEVNFGVYNIFDKAYASHSQRALDFSNPKSTIDWEEGRNIKLNLSYKF</sequence>